<dbReference type="OMA" id="THYEARI"/>
<dbReference type="AlphaFoldDB" id="A0A0D2P5H7"/>
<dbReference type="EMBL" id="KN817540">
    <property type="protein sequence ID" value="KJA23956.1"/>
    <property type="molecule type" value="Genomic_DNA"/>
</dbReference>
<evidence type="ECO:0000313" key="2">
    <source>
        <dbReference type="Proteomes" id="UP000054270"/>
    </source>
</evidence>
<dbReference type="OrthoDB" id="5422905at2759"/>
<organism evidence="1 2">
    <name type="scientific">Hypholoma sublateritium (strain FD-334 SS-4)</name>
    <dbReference type="NCBI Taxonomy" id="945553"/>
    <lineage>
        <taxon>Eukaryota</taxon>
        <taxon>Fungi</taxon>
        <taxon>Dikarya</taxon>
        <taxon>Basidiomycota</taxon>
        <taxon>Agaricomycotina</taxon>
        <taxon>Agaricomycetes</taxon>
        <taxon>Agaricomycetidae</taxon>
        <taxon>Agaricales</taxon>
        <taxon>Agaricineae</taxon>
        <taxon>Strophariaceae</taxon>
        <taxon>Hypholoma</taxon>
    </lineage>
</organism>
<dbReference type="Proteomes" id="UP000054270">
    <property type="component" value="Unassembled WGS sequence"/>
</dbReference>
<proteinExistence type="predicted"/>
<sequence>MDNKPEQRPRTAFISGPLEPGQDYFRTHYEARIREAIAAGDAFVMGPAEGMDTMARNFLLDEAAVAPERVTVYFSEQQVLWDPELAALKARVERLGGHVVVEGMSTGVRDAAMTRDSDYDILRYMSVEEQKAFYGKRYFPRVSNTEKNERRRLGLPLHVNHERDKVDQARLAADESGKDSRNGALATWKKGVSNMVNRVRST</sequence>
<gene>
    <name evidence="1" type="ORF">HYPSUDRAFT_201071</name>
</gene>
<accession>A0A0D2P5H7</accession>
<reference evidence="2" key="1">
    <citation type="submission" date="2014-04" db="EMBL/GenBank/DDBJ databases">
        <title>Evolutionary Origins and Diversification of the Mycorrhizal Mutualists.</title>
        <authorList>
            <consortium name="DOE Joint Genome Institute"/>
            <consortium name="Mycorrhizal Genomics Consortium"/>
            <person name="Kohler A."/>
            <person name="Kuo A."/>
            <person name="Nagy L.G."/>
            <person name="Floudas D."/>
            <person name="Copeland A."/>
            <person name="Barry K.W."/>
            <person name="Cichocki N."/>
            <person name="Veneault-Fourrey C."/>
            <person name="LaButti K."/>
            <person name="Lindquist E.A."/>
            <person name="Lipzen A."/>
            <person name="Lundell T."/>
            <person name="Morin E."/>
            <person name="Murat C."/>
            <person name="Riley R."/>
            <person name="Ohm R."/>
            <person name="Sun H."/>
            <person name="Tunlid A."/>
            <person name="Henrissat B."/>
            <person name="Grigoriev I.V."/>
            <person name="Hibbett D.S."/>
            <person name="Martin F."/>
        </authorList>
    </citation>
    <scope>NUCLEOTIDE SEQUENCE [LARGE SCALE GENOMIC DNA]</scope>
    <source>
        <strain evidence="2">FD-334 SS-4</strain>
    </source>
</reference>
<keyword evidence="2" id="KW-1185">Reference proteome</keyword>
<name>A0A0D2P5H7_HYPSF</name>
<evidence type="ECO:0000313" key="1">
    <source>
        <dbReference type="EMBL" id="KJA23956.1"/>
    </source>
</evidence>
<protein>
    <submittedName>
        <fullName evidence="1">Uncharacterized protein</fullName>
    </submittedName>
</protein>